<keyword evidence="3" id="KW-1185">Reference proteome</keyword>
<gene>
    <name evidence="2" type="ORF">DPMN_035011</name>
</gene>
<sequence>MPRCLNGQEQLISLNIHKGNSILVRSSPLTVTSSLLTVPYSTPSCIHILSQSLGKFFYTLYKIPFVSAADLVLAFLMTSLTSGSFDSAASMTYVGGLERVGIAQFLFSFLVRVYTPYMIPHFLSWTN</sequence>
<feature type="transmembrane region" description="Helical" evidence="1">
    <location>
        <begin position="100"/>
        <end position="119"/>
    </location>
</feature>
<evidence type="ECO:0000313" key="2">
    <source>
        <dbReference type="EMBL" id="KAH3871796.1"/>
    </source>
</evidence>
<dbReference type="AlphaFoldDB" id="A0A9D4MB40"/>
<dbReference type="Proteomes" id="UP000828390">
    <property type="component" value="Unassembled WGS sequence"/>
</dbReference>
<organism evidence="2 3">
    <name type="scientific">Dreissena polymorpha</name>
    <name type="common">Zebra mussel</name>
    <name type="synonym">Mytilus polymorpha</name>
    <dbReference type="NCBI Taxonomy" id="45954"/>
    <lineage>
        <taxon>Eukaryota</taxon>
        <taxon>Metazoa</taxon>
        <taxon>Spiralia</taxon>
        <taxon>Lophotrochozoa</taxon>
        <taxon>Mollusca</taxon>
        <taxon>Bivalvia</taxon>
        <taxon>Autobranchia</taxon>
        <taxon>Heteroconchia</taxon>
        <taxon>Euheterodonta</taxon>
        <taxon>Imparidentia</taxon>
        <taxon>Neoheterodontei</taxon>
        <taxon>Myida</taxon>
        <taxon>Dreissenoidea</taxon>
        <taxon>Dreissenidae</taxon>
        <taxon>Dreissena</taxon>
    </lineage>
</organism>
<accession>A0A9D4MB40</accession>
<feature type="transmembrane region" description="Helical" evidence="1">
    <location>
        <begin position="60"/>
        <end position="80"/>
    </location>
</feature>
<dbReference type="EMBL" id="JAIWYP010000002">
    <property type="protein sequence ID" value="KAH3871796.1"/>
    <property type="molecule type" value="Genomic_DNA"/>
</dbReference>
<evidence type="ECO:0000256" key="1">
    <source>
        <dbReference type="SAM" id="Phobius"/>
    </source>
</evidence>
<protein>
    <submittedName>
        <fullName evidence="2">Uncharacterized protein</fullName>
    </submittedName>
</protein>
<reference evidence="2" key="1">
    <citation type="journal article" date="2019" name="bioRxiv">
        <title>The Genome of the Zebra Mussel, Dreissena polymorpha: A Resource for Invasive Species Research.</title>
        <authorList>
            <person name="McCartney M.A."/>
            <person name="Auch B."/>
            <person name="Kono T."/>
            <person name="Mallez S."/>
            <person name="Zhang Y."/>
            <person name="Obille A."/>
            <person name="Becker A."/>
            <person name="Abrahante J.E."/>
            <person name="Garbe J."/>
            <person name="Badalamenti J.P."/>
            <person name="Herman A."/>
            <person name="Mangelson H."/>
            <person name="Liachko I."/>
            <person name="Sullivan S."/>
            <person name="Sone E.D."/>
            <person name="Koren S."/>
            <person name="Silverstein K.A.T."/>
            <person name="Beckman K.B."/>
            <person name="Gohl D.M."/>
        </authorList>
    </citation>
    <scope>NUCLEOTIDE SEQUENCE</scope>
    <source>
        <strain evidence="2">Duluth1</strain>
        <tissue evidence="2">Whole animal</tissue>
    </source>
</reference>
<keyword evidence="1" id="KW-1133">Transmembrane helix</keyword>
<name>A0A9D4MB40_DREPO</name>
<evidence type="ECO:0000313" key="3">
    <source>
        <dbReference type="Proteomes" id="UP000828390"/>
    </source>
</evidence>
<comment type="caution">
    <text evidence="2">The sequence shown here is derived from an EMBL/GenBank/DDBJ whole genome shotgun (WGS) entry which is preliminary data.</text>
</comment>
<keyword evidence="1" id="KW-0812">Transmembrane</keyword>
<reference evidence="2" key="2">
    <citation type="submission" date="2020-11" db="EMBL/GenBank/DDBJ databases">
        <authorList>
            <person name="McCartney M.A."/>
            <person name="Auch B."/>
            <person name="Kono T."/>
            <person name="Mallez S."/>
            <person name="Becker A."/>
            <person name="Gohl D.M."/>
            <person name="Silverstein K.A.T."/>
            <person name="Koren S."/>
            <person name="Bechman K.B."/>
            <person name="Herman A."/>
            <person name="Abrahante J.E."/>
            <person name="Garbe J."/>
        </authorList>
    </citation>
    <scope>NUCLEOTIDE SEQUENCE</scope>
    <source>
        <strain evidence="2">Duluth1</strain>
        <tissue evidence="2">Whole animal</tissue>
    </source>
</reference>
<proteinExistence type="predicted"/>
<keyword evidence="1" id="KW-0472">Membrane</keyword>